<comment type="caution">
    <text evidence="2">The sequence shown here is derived from an EMBL/GenBank/DDBJ whole genome shotgun (WGS) entry which is preliminary data.</text>
</comment>
<name>A0A3S5A8F1_9PLAT</name>
<feature type="region of interest" description="Disordered" evidence="1">
    <location>
        <begin position="144"/>
        <end position="164"/>
    </location>
</feature>
<reference evidence="2" key="1">
    <citation type="submission" date="2018-11" db="EMBL/GenBank/DDBJ databases">
        <authorList>
            <consortium name="Pathogen Informatics"/>
        </authorList>
    </citation>
    <scope>NUCLEOTIDE SEQUENCE</scope>
</reference>
<feature type="compositionally biased region" description="Polar residues" evidence="1">
    <location>
        <begin position="147"/>
        <end position="156"/>
    </location>
</feature>
<dbReference type="AlphaFoldDB" id="A0A3S5A8F1"/>
<evidence type="ECO:0000313" key="3">
    <source>
        <dbReference type="Proteomes" id="UP000784294"/>
    </source>
</evidence>
<sequence length="164" mass="18727">MEDVKLSSDGGLDGRCLCYGRLLPHLEQTFASLSESESKALSQLACTLWETFYPVIEKKAIVQFDKSISRELENPLLKTPSKNPNLPGMKRRRDIFPISRFHKLNDERSLLDRPSVCLHINDASLLDKFSDCMIPELEEERQRDEANNISNVNQNVKSEDGVVY</sequence>
<accession>A0A3S5A8F1</accession>
<dbReference type="EMBL" id="CAAALY010033033">
    <property type="protein sequence ID" value="VEL17531.1"/>
    <property type="molecule type" value="Genomic_DNA"/>
</dbReference>
<organism evidence="2 3">
    <name type="scientific">Protopolystoma xenopodis</name>
    <dbReference type="NCBI Taxonomy" id="117903"/>
    <lineage>
        <taxon>Eukaryota</taxon>
        <taxon>Metazoa</taxon>
        <taxon>Spiralia</taxon>
        <taxon>Lophotrochozoa</taxon>
        <taxon>Platyhelminthes</taxon>
        <taxon>Monogenea</taxon>
        <taxon>Polyopisthocotylea</taxon>
        <taxon>Polystomatidea</taxon>
        <taxon>Polystomatidae</taxon>
        <taxon>Protopolystoma</taxon>
    </lineage>
</organism>
<dbReference type="Proteomes" id="UP000784294">
    <property type="component" value="Unassembled WGS sequence"/>
</dbReference>
<keyword evidence="3" id="KW-1185">Reference proteome</keyword>
<evidence type="ECO:0000256" key="1">
    <source>
        <dbReference type="SAM" id="MobiDB-lite"/>
    </source>
</evidence>
<evidence type="ECO:0000313" key="2">
    <source>
        <dbReference type="EMBL" id="VEL17531.1"/>
    </source>
</evidence>
<gene>
    <name evidence="2" type="ORF">PXEA_LOCUS10971</name>
</gene>
<protein>
    <submittedName>
        <fullName evidence="2">Uncharacterized protein</fullName>
    </submittedName>
</protein>
<proteinExistence type="predicted"/>